<dbReference type="EMBL" id="GBRH01259632">
    <property type="protein sequence ID" value="JAD38263.1"/>
    <property type="molecule type" value="Transcribed_RNA"/>
</dbReference>
<evidence type="ECO:0000256" key="1">
    <source>
        <dbReference type="SAM" id="MobiDB-lite"/>
    </source>
</evidence>
<feature type="compositionally biased region" description="Low complexity" evidence="1">
    <location>
        <begin position="55"/>
        <end position="78"/>
    </location>
</feature>
<protein>
    <submittedName>
        <fullName evidence="2">Uncharacterized protein</fullName>
    </submittedName>
</protein>
<accession>A0A0A8ZKQ6</accession>
<organism evidence="2">
    <name type="scientific">Arundo donax</name>
    <name type="common">Giant reed</name>
    <name type="synonym">Donax arundinaceus</name>
    <dbReference type="NCBI Taxonomy" id="35708"/>
    <lineage>
        <taxon>Eukaryota</taxon>
        <taxon>Viridiplantae</taxon>
        <taxon>Streptophyta</taxon>
        <taxon>Embryophyta</taxon>
        <taxon>Tracheophyta</taxon>
        <taxon>Spermatophyta</taxon>
        <taxon>Magnoliopsida</taxon>
        <taxon>Liliopsida</taxon>
        <taxon>Poales</taxon>
        <taxon>Poaceae</taxon>
        <taxon>PACMAD clade</taxon>
        <taxon>Arundinoideae</taxon>
        <taxon>Arundineae</taxon>
        <taxon>Arundo</taxon>
    </lineage>
</organism>
<evidence type="ECO:0000313" key="2">
    <source>
        <dbReference type="EMBL" id="JAD38263.1"/>
    </source>
</evidence>
<dbReference type="AlphaFoldDB" id="A0A0A8ZKQ6"/>
<feature type="region of interest" description="Disordered" evidence="1">
    <location>
        <begin position="1"/>
        <end position="80"/>
    </location>
</feature>
<sequence>MVMSSVRPRDDEEVLQLPTRHDMGCRHADPLRRQRARKEAGGRPRNMVVRGRPWPGSLPESPGTGLLPLPLSRAAGDAAGEGGASRVCETVWTQGSKCWPSTSAIAASSKPAAAMFTEELSPVKGVPPRSSMVESSRI</sequence>
<reference evidence="2" key="1">
    <citation type="submission" date="2014-09" db="EMBL/GenBank/DDBJ databases">
        <authorList>
            <person name="Magalhaes I.L.F."/>
            <person name="Oliveira U."/>
            <person name="Santos F.R."/>
            <person name="Vidigal T.H.D.A."/>
            <person name="Brescovit A.D."/>
            <person name="Santos A.J."/>
        </authorList>
    </citation>
    <scope>NUCLEOTIDE SEQUENCE</scope>
    <source>
        <tissue evidence="2">Shoot tissue taken approximately 20 cm above the soil surface</tissue>
    </source>
</reference>
<feature type="compositionally biased region" description="Basic and acidic residues" evidence="1">
    <location>
        <begin position="19"/>
        <end position="42"/>
    </location>
</feature>
<reference evidence="2" key="2">
    <citation type="journal article" date="2015" name="Data Brief">
        <title>Shoot transcriptome of the giant reed, Arundo donax.</title>
        <authorList>
            <person name="Barrero R.A."/>
            <person name="Guerrero F.D."/>
            <person name="Moolhuijzen P."/>
            <person name="Goolsby J.A."/>
            <person name="Tidwell J."/>
            <person name="Bellgard S.E."/>
            <person name="Bellgard M.I."/>
        </authorList>
    </citation>
    <scope>NUCLEOTIDE SEQUENCE</scope>
    <source>
        <tissue evidence="2">Shoot tissue taken approximately 20 cm above the soil surface</tissue>
    </source>
</reference>
<proteinExistence type="predicted"/>
<name>A0A0A8ZKQ6_ARUDO</name>